<dbReference type="RefSeq" id="WP_212533924.1">
    <property type="nucleotide sequence ID" value="NZ_JAGSOG010000463.1"/>
</dbReference>
<reference evidence="1" key="1">
    <citation type="submission" date="2021-04" db="EMBL/GenBank/DDBJ databases">
        <title>Genome based classification of Actinospica acidithermotolerans sp. nov., an actinobacterium isolated from an Indonesian hot spring.</title>
        <authorList>
            <person name="Kusuma A.B."/>
            <person name="Putra K.E."/>
            <person name="Nafisah S."/>
            <person name="Loh J."/>
            <person name="Nouioui I."/>
            <person name="Goodfellow M."/>
        </authorList>
    </citation>
    <scope>NUCLEOTIDE SEQUENCE</scope>
    <source>
        <strain evidence="1">CSCA 57</strain>
    </source>
</reference>
<dbReference type="SUPFAM" id="SSF53335">
    <property type="entry name" value="S-adenosyl-L-methionine-dependent methyltransferases"/>
    <property type="match status" value="1"/>
</dbReference>
<proteinExistence type="predicted"/>
<dbReference type="PIRSF" id="PIRSF017393">
    <property type="entry name" value="MTase_SAV2177"/>
    <property type="match status" value="1"/>
</dbReference>
<dbReference type="GO" id="GO:0008168">
    <property type="term" value="F:methyltransferase activity"/>
    <property type="evidence" value="ECO:0007669"/>
    <property type="project" value="UniProtKB-KW"/>
</dbReference>
<dbReference type="Proteomes" id="UP000675781">
    <property type="component" value="Unassembled WGS sequence"/>
</dbReference>
<dbReference type="EC" id="2.1.1.-" evidence="1"/>
<keyword evidence="2" id="KW-1185">Reference proteome</keyword>
<dbReference type="GO" id="GO:0032259">
    <property type="term" value="P:methylation"/>
    <property type="evidence" value="ECO:0007669"/>
    <property type="project" value="UniProtKB-KW"/>
</dbReference>
<dbReference type="EMBL" id="JAGSOG010000463">
    <property type="protein sequence ID" value="MBR7839493.1"/>
    <property type="molecule type" value="Genomic_DNA"/>
</dbReference>
<dbReference type="Pfam" id="PF04672">
    <property type="entry name" value="Methyltransf_19"/>
    <property type="match status" value="1"/>
</dbReference>
<dbReference type="InterPro" id="IPR006764">
    <property type="entry name" value="SAM_dep_MeTrfase_SAV2177_type"/>
</dbReference>
<feature type="non-terminal residue" evidence="1">
    <location>
        <position position="1"/>
    </location>
</feature>
<organism evidence="1 2">
    <name type="scientific">Actinospica durhamensis</name>
    <dbReference type="NCBI Taxonomy" id="1508375"/>
    <lineage>
        <taxon>Bacteria</taxon>
        <taxon>Bacillati</taxon>
        <taxon>Actinomycetota</taxon>
        <taxon>Actinomycetes</taxon>
        <taxon>Catenulisporales</taxon>
        <taxon>Actinospicaceae</taxon>
        <taxon>Actinospica</taxon>
    </lineage>
</organism>
<accession>A0A941EZH5</accession>
<evidence type="ECO:0000313" key="1">
    <source>
        <dbReference type="EMBL" id="MBR7839493.1"/>
    </source>
</evidence>
<keyword evidence="1" id="KW-0808">Transferase</keyword>
<gene>
    <name evidence="1" type="ORF">KDL01_39925</name>
</gene>
<sequence length="287" mass="31860">MGGQESRPSAWDFQFGTRWHPPQLTFDHPHPLRMRDHLLGGKDNYQADREAVEATLALYPDYRLLCQAGEAFVRRALTWVAGREHGLTQFLHLGTFIPTLRGSYDSQVRALCPEATFVYVTDDSISAAHGRGVLAAQARPRGEVYVQLADFREPGPVLRGPWLKEKLDLRRPVGVLLVGMLDCIADDARLTLALAELRDVLAPGSLVVIQHTLDYPARGAARKTRELLGHNPFQFTTRPLPRVRELVSGFRFVEPGFVPCTAWRPDGVGPGRELEARCPVAGGVAQI</sequence>
<protein>
    <submittedName>
        <fullName evidence="1">SAM-dependent methyltransferase</fullName>
        <ecNumber evidence="1">2.1.1.-</ecNumber>
    </submittedName>
</protein>
<comment type="caution">
    <text evidence="1">The sequence shown here is derived from an EMBL/GenBank/DDBJ whole genome shotgun (WGS) entry which is preliminary data.</text>
</comment>
<keyword evidence="1" id="KW-0489">Methyltransferase</keyword>
<evidence type="ECO:0000313" key="2">
    <source>
        <dbReference type="Proteomes" id="UP000675781"/>
    </source>
</evidence>
<dbReference type="Gene3D" id="3.40.50.150">
    <property type="entry name" value="Vaccinia Virus protein VP39"/>
    <property type="match status" value="1"/>
</dbReference>
<dbReference type="AlphaFoldDB" id="A0A941EZH5"/>
<name>A0A941EZH5_9ACTN</name>
<dbReference type="InterPro" id="IPR029063">
    <property type="entry name" value="SAM-dependent_MTases_sf"/>
</dbReference>